<dbReference type="EMBL" id="CP002305">
    <property type="protein sequence ID" value="ADQ19237.1"/>
    <property type="molecule type" value="Genomic_DNA"/>
</dbReference>
<organism evidence="2 3">
    <name type="scientific">Leadbetterella byssophila (strain DSM 17132 / JCM 16389 / KACC 11308 / NBRC 106382 / 4M15)</name>
    <dbReference type="NCBI Taxonomy" id="649349"/>
    <lineage>
        <taxon>Bacteria</taxon>
        <taxon>Pseudomonadati</taxon>
        <taxon>Bacteroidota</taxon>
        <taxon>Cytophagia</taxon>
        <taxon>Cytophagales</taxon>
        <taxon>Leadbetterellaceae</taxon>
        <taxon>Leadbetterella</taxon>
    </lineage>
</organism>
<sequence length="102" mass="11997">MDSVKRLLNEHIAIIFADYGLVITCLFIGFTVGWLFKTFIVDRKSDKLINDRIRDKDLQINDLKQIVYEKLNVEIHQIDPGLFKRLKKFFKKSVKGLKIKNS</sequence>
<reference key="1">
    <citation type="submission" date="2010-11" db="EMBL/GenBank/DDBJ databases">
        <title>The complete genome of Leadbetterella byssophila DSM 17132.</title>
        <authorList>
            <consortium name="US DOE Joint Genome Institute (JGI-PGF)"/>
            <person name="Lucas S."/>
            <person name="Copeland A."/>
            <person name="Lapidus A."/>
            <person name="Glavina del Rio T."/>
            <person name="Dalin E."/>
            <person name="Tice H."/>
            <person name="Bruce D."/>
            <person name="Goodwin L."/>
            <person name="Pitluck S."/>
            <person name="Kyrpides N."/>
            <person name="Mavromatis K."/>
            <person name="Ivanova N."/>
            <person name="Teshima H."/>
            <person name="Brettin T."/>
            <person name="Detter J.C."/>
            <person name="Han C."/>
            <person name="Tapia R."/>
            <person name="Land M."/>
            <person name="Hauser L."/>
            <person name="Markowitz V."/>
            <person name="Cheng J.-F."/>
            <person name="Hugenholtz P."/>
            <person name="Woyke T."/>
            <person name="Wu D."/>
            <person name="Tindall B."/>
            <person name="Pomrenke H.G."/>
            <person name="Brambilla E."/>
            <person name="Klenk H.-P."/>
            <person name="Eisen J.A."/>
        </authorList>
    </citation>
    <scope>NUCLEOTIDE SEQUENCE [LARGE SCALE GENOMIC DNA]</scope>
    <source>
        <strain>DSM 17132</strain>
    </source>
</reference>
<evidence type="ECO:0000313" key="2">
    <source>
        <dbReference type="EMBL" id="ADQ19237.1"/>
    </source>
</evidence>
<dbReference type="Proteomes" id="UP000007435">
    <property type="component" value="Chromosome"/>
</dbReference>
<reference evidence="2 3" key="2">
    <citation type="journal article" date="2011" name="Stand. Genomic Sci.">
        <title>Complete genome sequence of Leadbetterella byssophila type strain (4M15).</title>
        <authorList>
            <person name="Abt B."/>
            <person name="Teshima H."/>
            <person name="Lucas S."/>
            <person name="Lapidus A."/>
            <person name="Del Rio T.G."/>
            <person name="Nolan M."/>
            <person name="Tice H."/>
            <person name="Cheng J.F."/>
            <person name="Pitluck S."/>
            <person name="Liolios K."/>
            <person name="Pagani I."/>
            <person name="Ivanova N."/>
            <person name="Mavromatis K."/>
            <person name="Pati A."/>
            <person name="Tapia R."/>
            <person name="Han C."/>
            <person name="Goodwin L."/>
            <person name="Chen A."/>
            <person name="Palaniappan K."/>
            <person name="Land M."/>
            <person name="Hauser L."/>
            <person name="Chang Y.J."/>
            <person name="Jeffries C.D."/>
            <person name="Rohde M."/>
            <person name="Goker M."/>
            <person name="Tindall B.J."/>
            <person name="Detter J.C."/>
            <person name="Woyke T."/>
            <person name="Bristow J."/>
            <person name="Eisen J.A."/>
            <person name="Markowitz V."/>
            <person name="Hugenholtz P."/>
            <person name="Klenk H.P."/>
            <person name="Kyrpides N.C."/>
        </authorList>
    </citation>
    <scope>NUCLEOTIDE SEQUENCE [LARGE SCALE GENOMIC DNA]</scope>
    <source>
        <strain evidence="3">DSM 17132 / JCM 16389 / KACC 11308 / NBRC 106382 / 4M15</strain>
    </source>
</reference>
<gene>
    <name evidence="2" type="ordered locus">Lbys_3589</name>
</gene>
<feature type="transmembrane region" description="Helical" evidence="1">
    <location>
        <begin position="12"/>
        <end position="36"/>
    </location>
</feature>
<evidence type="ECO:0000256" key="1">
    <source>
        <dbReference type="SAM" id="Phobius"/>
    </source>
</evidence>
<dbReference type="AlphaFoldDB" id="E4RZU5"/>
<name>E4RZU5_LEAB4</name>
<keyword evidence="1" id="KW-0812">Transmembrane</keyword>
<dbReference type="KEGG" id="lby:Lbys_3589"/>
<accession>E4RZU5</accession>
<dbReference type="HOGENOM" id="CLU_2273831_0_0_10"/>
<keyword evidence="1" id="KW-0472">Membrane</keyword>
<keyword evidence="3" id="KW-1185">Reference proteome</keyword>
<keyword evidence="1" id="KW-1133">Transmembrane helix</keyword>
<evidence type="ECO:0000313" key="3">
    <source>
        <dbReference type="Proteomes" id="UP000007435"/>
    </source>
</evidence>
<proteinExistence type="predicted"/>
<protein>
    <submittedName>
        <fullName evidence="2">Phospholipase D catalytic domain protein</fullName>
    </submittedName>
</protein>